<dbReference type="InterPro" id="IPR036390">
    <property type="entry name" value="WH_DNA-bd_sf"/>
</dbReference>
<sequence length="289" mass="33285">MKRSTKPNRVVQSNALTTASYKLTLVEKQILLLAVAKVRDCGESLDPSTPVVVSALDLVEIFGADPSNAYKYLKSATELLYERSVTIDRPDPDNPKLRFTRTRWVAALDHFPTEGRISLFFSPKVLPYLTNLAREFTAFQLQHTADMTSVYAIRIYELLCQWRSRGELEVTLDWLRERFNLPESYDDVRRLKSRVIVPAIEQINAHSDLWVKWEQRKRGRVVEALIFTFGPKAEQKPDTESRPASPANSKPAKPKLTRAYIERHAQPGESWEEAWERCRRKLEQESVGP</sequence>
<gene>
    <name evidence="4" type="ORF">Atep_30450</name>
</gene>
<dbReference type="SUPFAM" id="SSF46785">
    <property type="entry name" value="Winged helix' DNA-binding domain"/>
    <property type="match status" value="2"/>
</dbReference>
<feature type="compositionally biased region" description="Low complexity" evidence="2">
    <location>
        <begin position="242"/>
        <end position="251"/>
    </location>
</feature>
<geneLocation type="plasmid" evidence="4 5">
    <name>pAt1</name>
</geneLocation>
<protein>
    <recommendedName>
        <fullName evidence="3">Initiator Rep protein WH1 domain-containing protein</fullName>
    </recommendedName>
</protein>
<dbReference type="EMBL" id="AP024564">
    <property type="protein sequence ID" value="BCU08368.1"/>
    <property type="molecule type" value="Genomic_DNA"/>
</dbReference>
<feature type="region of interest" description="Disordered" evidence="2">
    <location>
        <begin position="233"/>
        <end position="257"/>
    </location>
</feature>
<keyword evidence="5" id="KW-1185">Reference proteome</keyword>
<accession>A0ABM7QQC5</accession>
<evidence type="ECO:0000259" key="3">
    <source>
        <dbReference type="Pfam" id="PF01051"/>
    </source>
</evidence>
<evidence type="ECO:0000256" key="1">
    <source>
        <dbReference type="ARBA" id="ARBA00038283"/>
    </source>
</evidence>
<evidence type="ECO:0000313" key="5">
    <source>
        <dbReference type="Proteomes" id="UP000680679"/>
    </source>
</evidence>
<name>A0ABM7QQC5_9GAMM</name>
<dbReference type="Pfam" id="PF21205">
    <property type="entry name" value="Rep3_C"/>
    <property type="match status" value="1"/>
</dbReference>
<dbReference type="InterPro" id="IPR000525">
    <property type="entry name" value="Initiator_Rep_WH1"/>
</dbReference>
<dbReference type="InterPro" id="IPR036388">
    <property type="entry name" value="WH-like_DNA-bd_sf"/>
</dbReference>
<keyword evidence="4" id="KW-0614">Plasmid</keyword>
<dbReference type="Pfam" id="PF01051">
    <property type="entry name" value="Rep3_N"/>
    <property type="match status" value="1"/>
</dbReference>
<dbReference type="RefSeq" id="WP_213382248.1">
    <property type="nucleotide sequence ID" value="NZ_AP024564.1"/>
</dbReference>
<comment type="similarity">
    <text evidence="1">Belongs to the initiator RepB protein family.</text>
</comment>
<proteinExistence type="inferred from homology"/>
<dbReference type="Proteomes" id="UP000680679">
    <property type="component" value="Plasmid pAt1"/>
</dbReference>
<organism evidence="4 5">
    <name type="scientific">Allochromatium tepidum</name>
    <dbReference type="NCBI Taxonomy" id="553982"/>
    <lineage>
        <taxon>Bacteria</taxon>
        <taxon>Pseudomonadati</taxon>
        <taxon>Pseudomonadota</taxon>
        <taxon>Gammaproteobacteria</taxon>
        <taxon>Chromatiales</taxon>
        <taxon>Chromatiaceae</taxon>
        <taxon>Allochromatium</taxon>
    </lineage>
</organism>
<dbReference type="Gene3D" id="1.10.10.10">
    <property type="entry name" value="Winged helix-like DNA-binding domain superfamily/Winged helix DNA-binding domain"/>
    <property type="match status" value="2"/>
</dbReference>
<evidence type="ECO:0000313" key="4">
    <source>
        <dbReference type="EMBL" id="BCU08368.1"/>
    </source>
</evidence>
<reference evidence="4 5" key="1">
    <citation type="submission" date="2021-04" db="EMBL/GenBank/DDBJ databases">
        <title>Complete genome sequencing of Allochromatium tepidum strain NZ.</title>
        <authorList>
            <person name="Tsukatani Y."/>
            <person name="Mori H."/>
        </authorList>
    </citation>
    <scope>NUCLEOTIDE SEQUENCE [LARGE SCALE GENOMIC DNA]</scope>
    <source>
        <strain evidence="4 5">NZ</strain>
        <plasmid evidence="4 5">pAt1</plasmid>
    </source>
</reference>
<feature type="domain" description="Initiator Rep protein WH1" evidence="3">
    <location>
        <begin position="10"/>
        <end position="160"/>
    </location>
</feature>
<evidence type="ECO:0000256" key="2">
    <source>
        <dbReference type="SAM" id="MobiDB-lite"/>
    </source>
</evidence>